<organism evidence="2 3">
    <name type="scientific">Ameca splendens</name>
    <dbReference type="NCBI Taxonomy" id="208324"/>
    <lineage>
        <taxon>Eukaryota</taxon>
        <taxon>Metazoa</taxon>
        <taxon>Chordata</taxon>
        <taxon>Craniata</taxon>
        <taxon>Vertebrata</taxon>
        <taxon>Euteleostomi</taxon>
        <taxon>Actinopterygii</taxon>
        <taxon>Neopterygii</taxon>
        <taxon>Teleostei</taxon>
        <taxon>Neoteleostei</taxon>
        <taxon>Acanthomorphata</taxon>
        <taxon>Ovalentaria</taxon>
        <taxon>Atherinomorphae</taxon>
        <taxon>Cyprinodontiformes</taxon>
        <taxon>Goodeidae</taxon>
        <taxon>Ameca</taxon>
    </lineage>
</organism>
<name>A0ABV0YGG5_9TELE</name>
<feature type="region of interest" description="Disordered" evidence="1">
    <location>
        <begin position="1"/>
        <end position="21"/>
    </location>
</feature>
<dbReference type="Proteomes" id="UP001469553">
    <property type="component" value="Unassembled WGS sequence"/>
</dbReference>
<keyword evidence="3" id="KW-1185">Reference proteome</keyword>
<comment type="caution">
    <text evidence="2">The sequence shown here is derived from an EMBL/GenBank/DDBJ whole genome shotgun (WGS) entry which is preliminary data.</text>
</comment>
<accession>A0ABV0YGG5</accession>
<dbReference type="EMBL" id="JAHRIP010030986">
    <property type="protein sequence ID" value="MEQ2292822.1"/>
    <property type="molecule type" value="Genomic_DNA"/>
</dbReference>
<proteinExistence type="predicted"/>
<evidence type="ECO:0000313" key="2">
    <source>
        <dbReference type="EMBL" id="MEQ2292822.1"/>
    </source>
</evidence>
<reference evidence="2 3" key="1">
    <citation type="submission" date="2021-06" db="EMBL/GenBank/DDBJ databases">
        <authorList>
            <person name="Palmer J.M."/>
        </authorList>
    </citation>
    <scope>NUCLEOTIDE SEQUENCE [LARGE SCALE GENOMIC DNA]</scope>
    <source>
        <strain evidence="2 3">AS_MEX2019</strain>
        <tissue evidence="2">Muscle</tissue>
    </source>
</reference>
<evidence type="ECO:0000313" key="3">
    <source>
        <dbReference type="Proteomes" id="UP001469553"/>
    </source>
</evidence>
<evidence type="ECO:0000256" key="1">
    <source>
        <dbReference type="SAM" id="MobiDB-lite"/>
    </source>
</evidence>
<protein>
    <submittedName>
        <fullName evidence="2">Uncharacterized protein</fullName>
    </submittedName>
</protein>
<gene>
    <name evidence="2" type="ORF">AMECASPLE_026772</name>
</gene>
<sequence length="66" mass="7337">MSPLQGASTKGPMVYHHKNNPSHSRTFVEKFDKAERMMACCLHAQLMMEGESEGCGQGDGYYTIVL</sequence>